<dbReference type="EMBL" id="JBIRWE010000003">
    <property type="protein sequence ID" value="MFI1964219.1"/>
    <property type="molecule type" value="Genomic_DNA"/>
</dbReference>
<sequence>MELLGYADESAGITVSALIGEFAGAYGVQRIRTTLKEIGAQQVILQQSGDPAQSRIVYRLPEPKVA</sequence>
<dbReference type="Proteomes" id="UP001611548">
    <property type="component" value="Unassembled WGS sequence"/>
</dbReference>
<name>A0ABW7UNJ8_9ACTN</name>
<comment type="caution">
    <text evidence="1">The sequence shown here is derived from an EMBL/GenBank/DDBJ whole genome shotgun (WGS) entry which is preliminary data.</text>
</comment>
<proteinExistence type="predicted"/>
<dbReference type="RefSeq" id="WP_157859184.1">
    <property type="nucleotide sequence ID" value="NZ_JBIRWE010000003.1"/>
</dbReference>
<organism evidence="1 2">
    <name type="scientific">Streptomyces pathocidini</name>
    <dbReference type="NCBI Taxonomy" id="1650571"/>
    <lineage>
        <taxon>Bacteria</taxon>
        <taxon>Bacillati</taxon>
        <taxon>Actinomycetota</taxon>
        <taxon>Actinomycetes</taxon>
        <taxon>Kitasatosporales</taxon>
        <taxon>Streptomycetaceae</taxon>
        <taxon>Streptomyces</taxon>
    </lineage>
</organism>
<keyword evidence="2" id="KW-1185">Reference proteome</keyword>
<accession>A0ABW7UNJ8</accession>
<reference evidence="1 2" key="1">
    <citation type="submission" date="2024-10" db="EMBL/GenBank/DDBJ databases">
        <title>The Natural Products Discovery Center: Release of the First 8490 Sequenced Strains for Exploring Actinobacteria Biosynthetic Diversity.</title>
        <authorList>
            <person name="Kalkreuter E."/>
            <person name="Kautsar S.A."/>
            <person name="Yang D."/>
            <person name="Bader C.D."/>
            <person name="Teijaro C.N."/>
            <person name="Fluegel L."/>
            <person name="Davis C.M."/>
            <person name="Simpson J.R."/>
            <person name="Lauterbach L."/>
            <person name="Steele A.D."/>
            <person name="Gui C."/>
            <person name="Meng S."/>
            <person name="Li G."/>
            <person name="Viehrig K."/>
            <person name="Ye F."/>
            <person name="Su P."/>
            <person name="Kiefer A.F."/>
            <person name="Nichols A."/>
            <person name="Cepeda A.J."/>
            <person name="Yan W."/>
            <person name="Fan B."/>
            <person name="Jiang Y."/>
            <person name="Adhikari A."/>
            <person name="Zheng C.-J."/>
            <person name="Schuster L."/>
            <person name="Cowan T.M."/>
            <person name="Smanski M.J."/>
            <person name="Chevrette M.G."/>
            <person name="De Carvalho L.P.S."/>
            <person name="Shen B."/>
        </authorList>
    </citation>
    <scope>NUCLEOTIDE SEQUENCE [LARGE SCALE GENOMIC DNA]</scope>
    <source>
        <strain evidence="1 2">NPDC020327</strain>
    </source>
</reference>
<gene>
    <name evidence="1" type="ORF">ACH429_08805</name>
</gene>
<evidence type="ECO:0000313" key="1">
    <source>
        <dbReference type="EMBL" id="MFI1964219.1"/>
    </source>
</evidence>
<protein>
    <submittedName>
        <fullName evidence="1">Uncharacterized protein</fullName>
    </submittedName>
</protein>
<evidence type="ECO:0000313" key="2">
    <source>
        <dbReference type="Proteomes" id="UP001611548"/>
    </source>
</evidence>